<reference evidence="7" key="1">
    <citation type="journal article" date="2019" name="Int. J. Syst. Evol. Microbiol.">
        <title>The Global Catalogue of Microorganisms (GCM) 10K type strain sequencing project: providing services to taxonomists for standard genome sequencing and annotation.</title>
        <authorList>
            <consortium name="The Broad Institute Genomics Platform"/>
            <consortium name="The Broad Institute Genome Sequencing Center for Infectious Disease"/>
            <person name="Wu L."/>
            <person name="Ma J."/>
        </authorList>
    </citation>
    <scope>NUCLEOTIDE SEQUENCE [LARGE SCALE GENOMIC DNA]</scope>
    <source>
        <strain evidence="7">NBRC 108730</strain>
    </source>
</reference>
<dbReference type="Proteomes" id="UP001157017">
    <property type="component" value="Unassembled WGS sequence"/>
</dbReference>
<dbReference type="InterPro" id="IPR008972">
    <property type="entry name" value="Cupredoxin"/>
</dbReference>
<keyword evidence="7" id="KW-1185">Reference proteome</keyword>
<feature type="region of interest" description="Disordered" evidence="4">
    <location>
        <begin position="131"/>
        <end position="185"/>
    </location>
</feature>
<dbReference type="InterPro" id="IPR045187">
    <property type="entry name" value="CcO_II"/>
</dbReference>
<gene>
    <name evidence="6" type="ORF">GCM10025868_43250</name>
</gene>
<dbReference type="InterPro" id="IPR002429">
    <property type="entry name" value="CcO_II-like_C"/>
</dbReference>
<keyword evidence="3" id="KW-0472">Membrane</keyword>
<sequence length="237" mass="26512">MVGVLFFYTQRDDVLVSTSTPSDNVVNVMGKRWGWDFNYVTNNAFESTRQVETDPGNGQEVTQADLPDLYLPVDRVTRFYLTSRDVAHSFWVPAFLMKMDTIPGRVNEFQVRPDRTGTFIGKCAEPVRPVPLPDAVRGPRRAAGRVRPAHRAGSRRAAARVSAQHAEPERPRAQPARPDPQRREHVVTATASTPLFREADWVAPSRPTLGRTVVRWATTTDHKVIGNLYFITASSGS</sequence>
<evidence type="ECO:0000256" key="1">
    <source>
        <dbReference type="ARBA" id="ARBA00004370"/>
    </source>
</evidence>
<name>A0ABQ6JP78_9ACTN</name>
<comment type="similarity">
    <text evidence="2">Belongs to the cytochrome c oxidase subunit 2 family.</text>
</comment>
<evidence type="ECO:0000259" key="5">
    <source>
        <dbReference type="PROSITE" id="PS50857"/>
    </source>
</evidence>
<dbReference type="EMBL" id="BSUZ01000001">
    <property type="protein sequence ID" value="GMA89075.1"/>
    <property type="molecule type" value="Genomic_DNA"/>
</dbReference>
<dbReference type="PANTHER" id="PTHR22888">
    <property type="entry name" value="CYTOCHROME C OXIDASE, SUBUNIT II"/>
    <property type="match status" value="1"/>
</dbReference>
<dbReference type="SUPFAM" id="SSF49503">
    <property type="entry name" value="Cupredoxins"/>
    <property type="match status" value="1"/>
</dbReference>
<evidence type="ECO:0000313" key="7">
    <source>
        <dbReference type="Proteomes" id="UP001157017"/>
    </source>
</evidence>
<organism evidence="6 7">
    <name type="scientific">Angustibacter aerolatus</name>
    <dbReference type="NCBI Taxonomy" id="1162965"/>
    <lineage>
        <taxon>Bacteria</taxon>
        <taxon>Bacillati</taxon>
        <taxon>Actinomycetota</taxon>
        <taxon>Actinomycetes</taxon>
        <taxon>Kineosporiales</taxon>
        <taxon>Kineosporiaceae</taxon>
    </lineage>
</organism>
<evidence type="ECO:0000256" key="2">
    <source>
        <dbReference type="ARBA" id="ARBA00007866"/>
    </source>
</evidence>
<dbReference type="Pfam" id="PF00116">
    <property type="entry name" value="COX2"/>
    <property type="match status" value="1"/>
</dbReference>
<dbReference type="PANTHER" id="PTHR22888:SF9">
    <property type="entry name" value="CYTOCHROME C OXIDASE SUBUNIT 2"/>
    <property type="match status" value="1"/>
</dbReference>
<evidence type="ECO:0000313" key="6">
    <source>
        <dbReference type="EMBL" id="GMA89075.1"/>
    </source>
</evidence>
<dbReference type="Gene3D" id="2.60.40.420">
    <property type="entry name" value="Cupredoxins - blue copper proteins"/>
    <property type="match status" value="1"/>
</dbReference>
<proteinExistence type="inferred from homology"/>
<feature type="domain" description="Cytochrome oxidase subunit II copper A binding" evidence="5">
    <location>
        <begin position="21"/>
        <end position="152"/>
    </location>
</feature>
<feature type="compositionally biased region" description="Basic residues" evidence="4">
    <location>
        <begin position="138"/>
        <end position="158"/>
    </location>
</feature>
<dbReference type="PRINTS" id="PR01166">
    <property type="entry name" value="CYCOXIDASEII"/>
</dbReference>
<dbReference type="PROSITE" id="PS50857">
    <property type="entry name" value="COX2_CUA"/>
    <property type="match status" value="1"/>
</dbReference>
<evidence type="ECO:0000256" key="3">
    <source>
        <dbReference type="ARBA" id="ARBA00023136"/>
    </source>
</evidence>
<protein>
    <recommendedName>
        <fullName evidence="5">Cytochrome oxidase subunit II copper A binding domain-containing protein</fullName>
    </recommendedName>
</protein>
<evidence type="ECO:0000256" key="4">
    <source>
        <dbReference type="SAM" id="MobiDB-lite"/>
    </source>
</evidence>
<accession>A0ABQ6JP78</accession>
<comment type="caution">
    <text evidence="6">The sequence shown here is derived from an EMBL/GenBank/DDBJ whole genome shotgun (WGS) entry which is preliminary data.</text>
</comment>
<comment type="subcellular location">
    <subcellularLocation>
        <location evidence="1">Membrane</location>
    </subcellularLocation>
</comment>